<feature type="coiled-coil region" evidence="1">
    <location>
        <begin position="45"/>
        <end position="72"/>
    </location>
</feature>
<organism evidence="2 3">
    <name type="scientific">Candidatus Harrisonbacteria bacterium CG10_big_fil_rev_8_21_14_0_10_42_17</name>
    <dbReference type="NCBI Taxonomy" id="1974584"/>
    <lineage>
        <taxon>Bacteria</taxon>
        <taxon>Candidatus Harrisoniibacteriota</taxon>
    </lineage>
</organism>
<evidence type="ECO:0000313" key="2">
    <source>
        <dbReference type="EMBL" id="PIT92837.1"/>
    </source>
</evidence>
<dbReference type="Proteomes" id="UP000228635">
    <property type="component" value="Unassembled WGS sequence"/>
</dbReference>
<keyword evidence="1" id="KW-0175">Coiled coil</keyword>
<dbReference type="EMBL" id="PFBA01000005">
    <property type="protein sequence ID" value="PIT92837.1"/>
    <property type="molecule type" value="Genomic_DNA"/>
</dbReference>
<proteinExistence type="predicted"/>
<sequence>MLEQEKTEIAQSSTAFVHESQERIRAIQTKLQRLLDGYLEQDIEREIYRTEKAKLLSEKKSLEEQMARMEQKRTGWLEPMVEWIKEASSLPKIAQENDLFAKKFMTKEIFGSNLVLAGGEARAEGAQDGANAPQNQ</sequence>
<evidence type="ECO:0008006" key="4">
    <source>
        <dbReference type="Google" id="ProtNLM"/>
    </source>
</evidence>
<comment type="caution">
    <text evidence="2">The sequence shown here is derived from an EMBL/GenBank/DDBJ whole genome shotgun (WGS) entry which is preliminary data.</text>
</comment>
<name>A0A2M6WJ83_9BACT</name>
<gene>
    <name evidence="2" type="ORF">COU08_00305</name>
</gene>
<protein>
    <recommendedName>
        <fullName evidence="4">Recombinase</fullName>
    </recommendedName>
</protein>
<accession>A0A2M6WJ83</accession>
<dbReference type="AlphaFoldDB" id="A0A2M6WJ83"/>
<reference evidence="3" key="1">
    <citation type="submission" date="2017-09" db="EMBL/GenBank/DDBJ databases">
        <title>Depth-based differentiation of microbial function through sediment-hosted aquifers and enrichment of novel symbionts in the deep terrestrial subsurface.</title>
        <authorList>
            <person name="Probst A.J."/>
            <person name="Ladd B."/>
            <person name="Jarett J.K."/>
            <person name="Geller-Mcgrath D.E."/>
            <person name="Sieber C.M.K."/>
            <person name="Emerson J.B."/>
            <person name="Anantharaman K."/>
            <person name="Thomas B.C."/>
            <person name="Malmstrom R."/>
            <person name="Stieglmeier M."/>
            <person name="Klingl A."/>
            <person name="Woyke T."/>
            <person name="Ryan C.M."/>
            <person name="Banfield J.F."/>
        </authorList>
    </citation>
    <scope>NUCLEOTIDE SEQUENCE [LARGE SCALE GENOMIC DNA]</scope>
</reference>
<evidence type="ECO:0000313" key="3">
    <source>
        <dbReference type="Proteomes" id="UP000228635"/>
    </source>
</evidence>
<evidence type="ECO:0000256" key="1">
    <source>
        <dbReference type="SAM" id="Coils"/>
    </source>
</evidence>